<dbReference type="InterPro" id="IPR052372">
    <property type="entry name" value="YpjD/HemX"/>
</dbReference>
<dbReference type="EMBL" id="CP102480">
    <property type="protein sequence ID" value="UUX50189.1"/>
    <property type="molecule type" value="Genomic_DNA"/>
</dbReference>
<feature type="transmembrane region" description="Helical" evidence="1">
    <location>
        <begin position="212"/>
        <end position="230"/>
    </location>
</feature>
<name>A0A9J7AXP1_9PROT</name>
<keyword evidence="1" id="KW-0812">Transmembrane</keyword>
<accession>A0A9J7AXP1</accession>
<evidence type="ECO:0000313" key="3">
    <source>
        <dbReference type="EMBL" id="UUX50189.1"/>
    </source>
</evidence>
<dbReference type="KEGG" id="naci:NUH88_00510"/>
<dbReference type="InterPro" id="IPR002541">
    <property type="entry name" value="Cyt_c_assembly"/>
</dbReference>
<dbReference type="Pfam" id="PF01578">
    <property type="entry name" value="Cytochrom_C_asm"/>
    <property type="match status" value="1"/>
</dbReference>
<feature type="transmembrane region" description="Helical" evidence="1">
    <location>
        <begin position="126"/>
        <end position="148"/>
    </location>
</feature>
<evidence type="ECO:0000256" key="1">
    <source>
        <dbReference type="SAM" id="Phobius"/>
    </source>
</evidence>
<feature type="transmembrane region" description="Helical" evidence="1">
    <location>
        <begin position="86"/>
        <end position="106"/>
    </location>
</feature>
<dbReference type="PANTHER" id="PTHR38034">
    <property type="entry name" value="INNER MEMBRANE PROTEIN YPJD"/>
    <property type="match status" value="1"/>
</dbReference>
<reference evidence="3" key="1">
    <citation type="submission" date="2022-08" db="EMBL/GenBank/DDBJ databases">
        <title>Nisaea acidiphila sp. nov., isolated from a marine algal debris and emended description of the genus Nisaea Urios et al. 2008.</title>
        <authorList>
            <person name="Kwon K."/>
        </authorList>
    </citation>
    <scope>NUCLEOTIDE SEQUENCE</scope>
    <source>
        <strain evidence="3">MEBiC11861</strain>
    </source>
</reference>
<feature type="transmembrane region" description="Helical" evidence="1">
    <location>
        <begin position="242"/>
        <end position="261"/>
    </location>
</feature>
<feature type="transmembrane region" description="Helical" evidence="1">
    <location>
        <begin position="30"/>
        <end position="54"/>
    </location>
</feature>
<dbReference type="GO" id="GO:0017004">
    <property type="term" value="P:cytochrome complex assembly"/>
    <property type="evidence" value="ECO:0007669"/>
    <property type="project" value="InterPro"/>
</dbReference>
<organism evidence="3 4">
    <name type="scientific">Nisaea acidiphila</name>
    <dbReference type="NCBI Taxonomy" id="1862145"/>
    <lineage>
        <taxon>Bacteria</taxon>
        <taxon>Pseudomonadati</taxon>
        <taxon>Pseudomonadota</taxon>
        <taxon>Alphaproteobacteria</taxon>
        <taxon>Rhodospirillales</taxon>
        <taxon>Thalassobaculaceae</taxon>
        <taxon>Nisaea</taxon>
    </lineage>
</organism>
<dbReference type="PANTHER" id="PTHR38034:SF1">
    <property type="entry name" value="INNER MEMBRANE PROTEIN YPJD"/>
    <property type="match status" value="1"/>
</dbReference>
<gene>
    <name evidence="3" type="primary">ccsA</name>
    <name evidence="3" type="ORF">NUH88_00510</name>
</gene>
<keyword evidence="1" id="KW-1133">Transmembrane helix</keyword>
<feature type="transmembrane region" description="Helical" evidence="1">
    <location>
        <begin position="179"/>
        <end position="200"/>
    </location>
</feature>
<dbReference type="Proteomes" id="UP001060336">
    <property type="component" value="Chromosome"/>
</dbReference>
<dbReference type="GO" id="GO:0020037">
    <property type="term" value="F:heme binding"/>
    <property type="evidence" value="ECO:0007669"/>
    <property type="project" value="InterPro"/>
</dbReference>
<feature type="transmembrane region" description="Helical" evidence="1">
    <location>
        <begin position="60"/>
        <end position="79"/>
    </location>
</feature>
<dbReference type="AlphaFoldDB" id="A0A9J7AXP1"/>
<sequence>MSLLLNLSALLALLPVGLFSLRAPARTGGLFWALLAVATAGPLLYVVISLGASWRSDLAMALWLAVSASLLVFLPLCLIRPAARGLTALLVPYLFLMALGATLAGAVEPAVALSEHLPGGWFSAHIAIALATYALLTLAAITALAIFLKERALKRKQMSSGIAAVLPSVADCERLQDQLLGGAVIVLFGGLATGIALQLYRSGHVLKFDHKTVLSVVTFLVLAGLWIVHSRFGMRGRTVSRLVLVAYLLLTLAYPGVKFVAEILA</sequence>
<evidence type="ECO:0000259" key="2">
    <source>
        <dbReference type="Pfam" id="PF01578"/>
    </source>
</evidence>
<protein>
    <submittedName>
        <fullName evidence="3">Cytochrome c biogenesis protein CcsA</fullName>
    </submittedName>
</protein>
<dbReference type="RefSeq" id="WP_257769276.1">
    <property type="nucleotide sequence ID" value="NZ_CP102480.1"/>
</dbReference>
<proteinExistence type="predicted"/>
<evidence type="ECO:0000313" key="4">
    <source>
        <dbReference type="Proteomes" id="UP001060336"/>
    </source>
</evidence>
<feature type="domain" description="Cytochrome c assembly protein" evidence="2">
    <location>
        <begin position="64"/>
        <end position="264"/>
    </location>
</feature>
<keyword evidence="4" id="KW-1185">Reference proteome</keyword>
<feature type="transmembrane region" description="Helical" evidence="1">
    <location>
        <begin position="6"/>
        <end position="23"/>
    </location>
</feature>
<keyword evidence="1" id="KW-0472">Membrane</keyword>